<dbReference type="AlphaFoldDB" id="A0AAW1MJN1"/>
<dbReference type="PROSITE" id="PS50075">
    <property type="entry name" value="CARRIER"/>
    <property type="match status" value="1"/>
</dbReference>
<accession>A0AAW1MJN1</accession>
<feature type="domain" description="Carrier" evidence="1">
    <location>
        <begin position="9"/>
        <end position="86"/>
    </location>
</feature>
<protein>
    <submittedName>
        <fullName evidence="2">Phosphopantetheine attachment site</fullName>
    </submittedName>
</protein>
<dbReference type="SUPFAM" id="SSF53474">
    <property type="entry name" value="alpha/beta-Hydrolases"/>
    <property type="match status" value="1"/>
</dbReference>
<dbReference type="InterPro" id="IPR009081">
    <property type="entry name" value="PP-bd_ACP"/>
</dbReference>
<gene>
    <name evidence="2" type="ORF">QE152_g5961</name>
</gene>
<sequence>MVVAEKRRGENSGNIFDTVLSIMGVTNLKSVSVHSTFPELGMDSMTAIEIKQTLERKYQFFLTAQDIRSMTLSKLKDLTSTQKTEAQAAPITLVDAALYVDIKLMLRNIGDAESASIPLVKLKTLVGDNDPAPHIFILPGIEGNSATVEAVCSKLKAHKAHVSCLQYVANKRRDSVEELAEAILPYIESVEYKINLERDCFRSELLYLLETKGKTAKVIFVDGSPEMVCNVANTYFPAGDEAQFQIIVLTVFMMSYMSYDEISKQKEALINCNTYVEKIEHLMSIAPRLDQPKDHIINGCIAVYDRLKAANKYKIRPAILKSDVTLIKAKSAFIAGLAADYGLSSILQNKPEVVTVNGNHSTIIDNADLANEINRVLNV</sequence>
<dbReference type="InterPro" id="IPR036736">
    <property type="entry name" value="ACP-like_sf"/>
</dbReference>
<dbReference type="SUPFAM" id="SSF47336">
    <property type="entry name" value="ACP-like"/>
    <property type="match status" value="1"/>
</dbReference>
<dbReference type="Gene3D" id="3.40.50.1820">
    <property type="entry name" value="alpha/beta hydrolase"/>
    <property type="match status" value="1"/>
</dbReference>
<reference evidence="2 3" key="1">
    <citation type="journal article" date="2024" name="BMC Genomics">
        <title>De novo assembly and annotation of Popillia japonica's genome with initial clues to its potential as an invasive pest.</title>
        <authorList>
            <person name="Cucini C."/>
            <person name="Boschi S."/>
            <person name="Funari R."/>
            <person name="Cardaioli E."/>
            <person name="Iannotti N."/>
            <person name="Marturano G."/>
            <person name="Paoli F."/>
            <person name="Bruttini M."/>
            <person name="Carapelli A."/>
            <person name="Frati F."/>
            <person name="Nardi F."/>
        </authorList>
    </citation>
    <scope>NUCLEOTIDE SEQUENCE [LARGE SCALE GENOMIC DNA]</scope>
    <source>
        <strain evidence="2">DMR45628</strain>
    </source>
</reference>
<dbReference type="Gene3D" id="1.10.1200.10">
    <property type="entry name" value="ACP-like"/>
    <property type="match status" value="1"/>
</dbReference>
<dbReference type="InterPro" id="IPR029058">
    <property type="entry name" value="AB_hydrolase_fold"/>
</dbReference>
<evidence type="ECO:0000313" key="3">
    <source>
        <dbReference type="Proteomes" id="UP001458880"/>
    </source>
</evidence>
<organism evidence="2 3">
    <name type="scientific">Popillia japonica</name>
    <name type="common">Japanese beetle</name>
    <dbReference type="NCBI Taxonomy" id="7064"/>
    <lineage>
        <taxon>Eukaryota</taxon>
        <taxon>Metazoa</taxon>
        <taxon>Ecdysozoa</taxon>
        <taxon>Arthropoda</taxon>
        <taxon>Hexapoda</taxon>
        <taxon>Insecta</taxon>
        <taxon>Pterygota</taxon>
        <taxon>Neoptera</taxon>
        <taxon>Endopterygota</taxon>
        <taxon>Coleoptera</taxon>
        <taxon>Polyphaga</taxon>
        <taxon>Scarabaeiformia</taxon>
        <taxon>Scarabaeidae</taxon>
        <taxon>Rutelinae</taxon>
        <taxon>Popillia</taxon>
    </lineage>
</organism>
<dbReference type="EMBL" id="JASPKY010000038">
    <property type="protein sequence ID" value="KAK9746605.1"/>
    <property type="molecule type" value="Genomic_DNA"/>
</dbReference>
<dbReference type="Proteomes" id="UP001458880">
    <property type="component" value="Unassembled WGS sequence"/>
</dbReference>
<keyword evidence="3" id="KW-1185">Reference proteome</keyword>
<proteinExistence type="predicted"/>
<name>A0AAW1MJN1_POPJA</name>
<evidence type="ECO:0000313" key="2">
    <source>
        <dbReference type="EMBL" id="KAK9746605.1"/>
    </source>
</evidence>
<evidence type="ECO:0000259" key="1">
    <source>
        <dbReference type="PROSITE" id="PS50075"/>
    </source>
</evidence>
<comment type="caution">
    <text evidence="2">The sequence shown here is derived from an EMBL/GenBank/DDBJ whole genome shotgun (WGS) entry which is preliminary data.</text>
</comment>
<dbReference type="Pfam" id="PF00550">
    <property type="entry name" value="PP-binding"/>
    <property type="match status" value="1"/>
</dbReference>